<dbReference type="Proteomes" id="UP000078546">
    <property type="component" value="Unassembled WGS sequence"/>
</dbReference>
<gene>
    <name evidence="2" type="ORF">POVCU1_001310</name>
</gene>
<feature type="region of interest" description="Disordered" evidence="1">
    <location>
        <begin position="257"/>
        <end position="286"/>
    </location>
</feature>
<dbReference type="EMBL" id="FLQV01000027">
    <property type="protein sequence ID" value="SBS80493.1"/>
    <property type="molecule type" value="Genomic_DNA"/>
</dbReference>
<reference evidence="3" key="1">
    <citation type="submission" date="2016-05" db="EMBL/GenBank/DDBJ databases">
        <authorList>
            <person name="Naeem Raeece"/>
        </authorList>
    </citation>
    <scope>NUCLEOTIDE SEQUENCE [LARGE SCALE GENOMIC DNA]</scope>
</reference>
<sequence>MKEEENSQGSLSIPGYYYDKKKSRYFLIDSELKKQLKEEEFNKLVNNAKKKNHQTNIAHKEYIKKKFHQIHGIKEMKKKKKNANNHKISTKNNYHDEYHSNDKYRLLNQNYNSFHNKEKNLQLINNELTFLKKSVSENQNIYNVIKCIQNYHFKEDSILSLPPIFINSSSCQYIPVEDLCELQPNHNSFYHKRESKHVDNVKVSHFVNIKRTDTVDLSLNDFKCFNLSQKLIDENKRKDKVQLEDINNGEQQFFDENKKNRRQTLPYSNNKTDELTKQYGSSTPRKNYCNRHLQHVNGESNISMGYYGIEKSLLIPKLYGRTYERLNSYNIRNIKSRITANMYKANFYYFYNCVGNSYNSYASSGFNGNITLDGNNIHSEVIDSNNVSGLQWDYSLYNIANNTTYHETLGRNLFEENSSISSFDVITNEARVSKTYKPSESFFHLFSNPQYEDIIFSTTKENNFSFSVGAIDLKKFIQKNKKSSMDEIIHENVYHDTDTKYLCSFSKEQSEVLCISPQILSHFCIFNSEYVAYSSYANTKEEKSLLCLLSIKSFFQCTPKIETYTFSSEINYFKLFSSMDDNFHKDNNHYCCSTKCCMEDDGYSYHHNNKLDKIFVCGSYPCFSFSTIRDSVPCCVWDSKKLKVHDLLVQNEDVTCYIENILNANHQLHTCLSLESSSQKKLRLFSKKGKERRKNEIEHDNRLSSYPANDCTSTLCADDTKREKGNKRKIYAKGTNDDTSDMNLSKSETSKKGYVNLEQKLSYVNNCLSRNNARKPSTLFRAREKGKSKHNTSHNYYSPNSPRYNYNDNKKKGICCESIRKSSNNVFLCCNTEHLYLCDLRCNFLNTISKLKPNEGYVNKIYSLSNNFQYILSKTNNHIGLYDMRCIPSYKHSDDSKNNLITTYERFIDNDNLKKHLNDFYVIDNEQYIVSLDTYTNSVYIYDIMNTTNKIINLDGNYEYSKMSILRSYTNLSKIPYIYTSVEHEDDYCNYYKKKINETKSTSSKHMNHFNLLKSYPKKDLFIGLNVQSVLPLFYVKQKYSKHNFISINEGGFICTINI</sequence>
<organism evidence="2 3">
    <name type="scientific">Plasmodium ovale curtisi</name>
    <dbReference type="NCBI Taxonomy" id="864141"/>
    <lineage>
        <taxon>Eukaryota</taxon>
        <taxon>Sar</taxon>
        <taxon>Alveolata</taxon>
        <taxon>Apicomplexa</taxon>
        <taxon>Aconoidasida</taxon>
        <taxon>Haemosporida</taxon>
        <taxon>Plasmodiidae</taxon>
        <taxon>Plasmodium</taxon>
        <taxon>Plasmodium (Plasmodium)</taxon>
    </lineage>
</organism>
<proteinExistence type="predicted"/>
<evidence type="ECO:0000313" key="2">
    <source>
        <dbReference type="EMBL" id="SBS80493.1"/>
    </source>
</evidence>
<evidence type="ECO:0000313" key="3">
    <source>
        <dbReference type="Proteomes" id="UP000078546"/>
    </source>
</evidence>
<evidence type="ECO:0000256" key="1">
    <source>
        <dbReference type="SAM" id="MobiDB-lite"/>
    </source>
</evidence>
<protein>
    <submittedName>
        <fullName evidence="2">Uncharacterized protein</fullName>
    </submittedName>
</protein>
<accession>A0A1A8VMJ6</accession>
<dbReference type="VEuPathDB" id="PlasmoDB:PocGH01_01022700"/>
<feature type="region of interest" description="Disordered" evidence="1">
    <location>
        <begin position="783"/>
        <end position="803"/>
    </location>
</feature>
<dbReference type="AlphaFoldDB" id="A0A1A8VMJ6"/>
<name>A0A1A8VMJ6_PLAOA</name>